<dbReference type="Pfam" id="PF00589">
    <property type="entry name" value="Phage_integrase"/>
    <property type="match status" value="1"/>
</dbReference>
<dbReference type="OrthoDB" id="9801717at2"/>
<evidence type="ECO:0000313" key="8">
    <source>
        <dbReference type="Proteomes" id="UP000019598"/>
    </source>
</evidence>
<dbReference type="InterPro" id="IPR011010">
    <property type="entry name" value="DNA_brk_join_enz"/>
</dbReference>
<dbReference type="AlphaFoldDB" id="R9LI57"/>
<comment type="caution">
    <text evidence="7">The sequence shown here is derived from an EMBL/GenBank/DDBJ whole genome shotgun (WGS) entry which is preliminary data.</text>
</comment>
<dbReference type="Gene3D" id="1.10.150.130">
    <property type="match status" value="1"/>
</dbReference>
<proteinExistence type="inferred from homology"/>
<accession>R9LI57</accession>
<dbReference type="PANTHER" id="PTHR30349">
    <property type="entry name" value="PHAGE INTEGRASE-RELATED"/>
    <property type="match status" value="1"/>
</dbReference>
<sequence length="387" mass="44341">MYIHIHRIECDQISVKLEDFSKGDVGKLRAIGGGRWDPNGKFWRFPCTEEKIRQFAEYFPEAEIRMDGLAVSPKLSSDEKLIQALDQKLLTTLKLKGYSLKTSKAYRGHVRRYLQNLADHLRMKNPGALKDERMTSAIIDSSRTQQYALQLLEQGHSPAYVNQAISALRFLAVEVLKQPCEQMKYIRPKKRKKLPYVLSEQEVLRVIQAPTNLKHRTMLYLAYASGLRVSEVVRLKVTDIDPECGLLRVRQGKGKKDRHTLLSQTAWDLIKKYVEAERLSNSMWLFPGQHPGSHLHERSLQKVFQEALKASGIRKQAGIHVLRHSFATHLLENGTDLRYIQELLGHANPSTTERYTHVSTKNLKQIESPLDRILRDQQGRSQTTGGG</sequence>
<keyword evidence="3" id="KW-0233">DNA recombination</keyword>
<dbReference type="PANTHER" id="PTHR30349:SF64">
    <property type="entry name" value="PROPHAGE INTEGRASE INTD-RELATED"/>
    <property type="match status" value="1"/>
</dbReference>
<evidence type="ECO:0000256" key="3">
    <source>
        <dbReference type="ARBA" id="ARBA00023172"/>
    </source>
</evidence>
<dbReference type="InterPro" id="IPR044068">
    <property type="entry name" value="CB"/>
</dbReference>
<evidence type="ECO:0000259" key="6">
    <source>
        <dbReference type="PROSITE" id="PS51900"/>
    </source>
</evidence>
<dbReference type="PATRIC" id="fig|1235795.3.peg.346"/>
<comment type="similarity">
    <text evidence="1">Belongs to the 'phage' integrase family.</text>
</comment>
<dbReference type="SUPFAM" id="SSF56349">
    <property type="entry name" value="DNA breaking-rejoining enzymes"/>
    <property type="match status" value="1"/>
</dbReference>
<dbReference type="GO" id="GO:0006310">
    <property type="term" value="P:DNA recombination"/>
    <property type="evidence" value="ECO:0007669"/>
    <property type="project" value="UniProtKB-KW"/>
</dbReference>
<dbReference type="Proteomes" id="UP000019598">
    <property type="component" value="Unassembled WGS sequence"/>
</dbReference>
<dbReference type="STRING" id="1235795.C812_00373"/>
<feature type="domain" description="Core-binding (CB)" evidence="6">
    <location>
        <begin position="76"/>
        <end position="176"/>
    </location>
</feature>
<dbReference type="GO" id="GO:0015074">
    <property type="term" value="P:DNA integration"/>
    <property type="evidence" value="ECO:0007669"/>
    <property type="project" value="InterPro"/>
</dbReference>
<name>R9LI57_9BACL</name>
<dbReference type="HOGENOM" id="CLU_027562_9_5_9"/>
<protein>
    <recommendedName>
        <fullName evidence="9">Tyr recombinase domain-containing protein</fullName>
    </recommendedName>
</protein>
<evidence type="ECO:0000256" key="1">
    <source>
        <dbReference type="ARBA" id="ARBA00008857"/>
    </source>
</evidence>
<dbReference type="InterPro" id="IPR013762">
    <property type="entry name" value="Integrase-like_cat_sf"/>
</dbReference>
<feature type="domain" description="Tyr recombinase" evidence="5">
    <location>
        <begin position="193"/>
        <end position="368"/>
    </location>
</feature>
<dbReference type="EMBL" id="ASSZ01000008">
    <property type="protein sequence ID" value="EOS58454.1"/>
    <property type="molecule type" value="Genomic_DNA"/>
</dbReference>
<dbReference type="InterPro" id="IPR010998">
    <property type="entry name" value="Integrase_recombinase_N"/>
</dbReference>
<dbReference type="PROSITE" id="PS51898">
    <property type="entry name" value="TYR_RECOMBINASE"/>
    <property type="match status" value="1"/>
</dbReference>
<evidence type="ECO:0000256" key="2">
    <source>
        <dbReference type="ARBA" id="ARBA00023125"/>
    </source>
</evidence>
<evidence type="ECO:0000313" key="7">
    <source>
        <dbReference type="EMBL" id="EOS58454.1"/>
    </source>
</evidence>
<evidence type="ECO:0000259" key="5">
    <source>
        <dbReference type="PROSITE" id="PS51898"/>
    </source>
</evidence>
<gene>
    <name evidence="7" type="ORF">C812_00373</name>
</gene>
<dbReference type="Gene3D" id="1.10.443.10">
    <property type="entry name" value="Intergrase catalytic core"/>
    <property type="match status" value="1"/>
</dbReference>
<organism evidence="7 8">
    <name type="scientific">Paenibacillus barengoltzii G22</name>
    <dbReference type="NCBI Taxonomy" id="1235795"/>
    <lineage>
        <taxon>Bacteria</taxon>
        <taxon>Bacillati</taxon>
        <taxon>Bacillota</taxon>
        <taxon>Bacilli</taxon>
        <taxon>Bacillales</taxon>
        <taxon>Paenibacillaceae</taxon>
        <taxon>Paenibacillus</taxon>
    </lineage>
</organism>
<evidence type="ECO:0008006" key="9">
    <source>
        <dbReference type="Google" id="ProtNLM"/>
    </source>
</evidence>
<dbReference type="PROSITE" id="PS51900">
    <property type="entry name" value="CB"/>
    <property type="match status" value="1"/>
</dbReference>
<keyword evidence="2 4" id="KW-0238">DNA-binding</keyword>
<dbReference type="GO" id="GO:0003677">
    <property type="term" value="F:DNA binding"/>
    <property type="evidence" value="ECO:0007669"/>
    <property type="project" value="UniProtKB-UniRule"/>
</dbReference>
<evidence type="ECO:0000256" key="4">
    <source>
        <dbReference type="PROSITE-ProRule" id="PRU01248"/>
    </source>
</evidence>
<dbReference type="InterPro" id="IPR002104">
    <property type="entry name" value="Integrase_catalytic"/>
</dbReference>
<dbReference type="InterPro" id="IPR050090">
    <property type="entry name" value="Tyrosine_recombinase_XerCD"/>
</dbReference>
<reference evidence="7 8" key="1">
    <citation type="submission" date="2013-04" db="EMBL/GenBank/DDBJ databases">
        <title>The Genome Sequence of Paenibacillus barengoltzii G22.</title>
        <authorList>
            <consortium name="The Broad Institute Genomics Platform"/>
            <consortium name="The Broad Institute Genome Sequencing Center for Infectious Disease"/>
            <person name="Earl A."/>
            <person name="Xavier R."/>
            <person name="Elson C."/>
            <person name="Duck W."/>
            <person name="Walker B."/>
            <person name="Young S."/>
            <person name="Zeng Q."/>
            <person name="Gargeya S."/>
            <person name="Fitzgerald M."/>
            <person name="Haas B."/>
            <person name="Abouelleil A."/>
            <person name="Allen A.W."/>
            <person name="Alvarado L."/>
            <person name="Arachchi H.M."/>
            <person name="Berlin A.M."/>
            <person name="Chapman S.B."/>
            <person name="Gainer-Dewar J."/>
            <person name="Goldberg J."/>
            <person name="Griggs A."/>
            <person name="Gujja S."/>
            <person name="Hansen M."/>
            <person name="Howarth C."/>
            <person name="Imamovic A."/>
            <person name="Ireland A."/>
            <person name="Larimer J."/>
            <person name="McCowan C."/>
            <person name="Murphy C."/>
            <person name="Pearson M."/>
            <person name="Poon T.W."/>
            <person name="Priest M."/>
            <person name="Roberts A."/>
            <person name="Saif S."/>
            <person name="Shea T."/>
            <person name="Sisk P."/>
            <person name="Sykes S."/>
            <person name="Wortman J."/>
            <person name="Nusbaum C."/>
            <person name="Birren B."/>
        </authorList>
    </citation>
    <scope>NUCLEOTIDE SEQUENCE [LARGE SCALE GENOMIC DNA]</scope>
    <source>
        <strain evidence="7 8">G22</strain>
    </source>
</reference>